<keyword evidence="4 7" id="KW-0812">Transmembrane</keyword>
<evidence type="ECO:0000256" key="2">
    <source>
        <dbReference type="ARBA" id="ARBA00022448"/>
    </source>
</evidence>
<comment type="subcellular location">
    <subcellularLocation>
        <location evidence="1 7">Cell membrane</location>
        <topology evidence="1 7">Multi-pass membrane protein</topology>
    </subcellularLocation>
</comment>
<evidence type="ECO:0000256" key="4">
    <source>
        <dbReference type="ARBA" id="ARBA00022692"/>
    </source>
</evidence>
<name>A0AAE3E7H4_9FIRM</name>
<dbReference type="InterPro" id="IPR000515">
    <property type="entry name" value="MetI-like"/>
</dbReference>
<dbReference type="CDD" id="cd06261">
    <property type="entry name" value="TM_PBP2"/>
    <property type="match status" value="1"/>
</dbReference>
<dbReference type="GO" id="GO:0055085">
    <property type="term" value="P:transmembrane transport"/>
    <property type="evidence" value="ECO:0007669"/>
    <property type="project" value="InterPro"/>
</dbReference>
<dbReference type="PROSITE" id="PS50928">
    <property type="entry name" value="ABC_TM1"/>
    <property type="match status" value="1"/>
</dbReference>
<dbReference type="PANTHER" id="PTHR43386">
    <property type="entry name" value="OLIGOPEPTIDE TRANSPORT SYSTEM PERMEASE PROTEIN APPC"/>
    <property type="match status" value="1"/>
</dbReference>
<dbReference type="Pfam" id="PF00528">
    <property type="entry name" value="BPD_transp_1"/>
    <property type="match status" value="1"/>
</dbReference>
<accession>A0AAE3E7H4</accession>
<evidence type="ECO:0000256" key="3">
    <source>
        <dbReference type="ARBA" id="ARBA00022475"/>
    </source>
</evidence>
<dbReference type="AlphaFoldDB" id="A0AAE3E7H4"/>
<proteinExistence type="inferred from homology"/>
<keyword evidence="6 7" id="KW-0472">Membrane</keyword>
<evidence type="ECO:0000313" key="10">
    <source>
        <dbReference type="Proteomes" id="UP001198182"/>
    </source>
</evidence>
<evidence type="ECO:0000256" key="7">
    <source>
        <dbReference type="RuleBase" id="RU363032"/>
    </source>
</evidence>
<keyword evidence="3" id="KW-1003">Cell membrane</keyword>
<dbReference type="InterPro" id="IPR035906">
    <property type="entry name" value="MetI-like_sf"/>
</dbReference>
<keyword evidence="5 7" id="KW-1133">Transmembrane helix</keyword>
<feature type="transmembrane region" description="Helical" evidence="7">
    <location>
        <begin position="75"/>
        <end position="99"/>
    </location>
</feature>
<reference evidence="9" key="1">
    <citation type="submission" date="2021-10" db="EMBL/GenBank/DDBJ databases">
        <title>Anaerobic single-cell dispensing facilitates the cultivation of human gut bacteria.</title>
        <authorList>
            <person name="Afrizal A."/>
        </authorList>
    </citation>
    <scope>NUCLEOTIDE SEQUENCE</scope>
    <source>
        <strain evidence="9">CLA-AA-H215</strain>
    </source>
</reference>
<feature type="transmembrane region" description="Helical" evidence="7">
    <location>
        <begin position="194"/>
        <end position="215"/>
    </location>
</feature>
<dbReference type="Proteomes" id="UP001198182">
    <property type="component" value="Unassembled WGS sequence"/>
</dbReference>
<dbReference type="Gene3D" id="1.10.3720.10">
    <property type="entry name" value="MetI-like"/>
    <property type="match status" value="1"/>
</dbReference>
<dbReference type="PANTHER" id="PTHR43386:SF1">
    <property type="entry name" value="D,D-DIPEPTIDE TRANSPORT SYSTEM PERMEASE PROTEIN DDPC-RELATED"/>
    <property type="match status" value="1"/>
</dbReference>
<comment type="similarity">
    <text evidence="7">Belongs to the binding-protein-dependent transport system permease family.</text>
</comment>
<feature type="transmembrane region" description="Helical" evidence="7">
    <location>
        <begin position="236"/>
        <end position="257"/>
    </location>
</feature>
<feature type="transmembrane region" description="Helical" evidence="7">
    <location>
        <begin position="7"/>
        <end position="30"/>
    </location>
</feature>
<protein>
    <submittedName>
        <fullName evidence="9">ABC transporter permease</fullName>
    </submittedName>
</protein>
<feature type="transmembrane region" description="Helical" evidence="7">
    <location>
        <begin position="111"/>
        <end position="129"/>
    </location>
</feature>
<dbReference type="RefSeq" id="WP_308452700.1">
    <property type="nucleotide sequence ID" value="NZ_JAJEQR010000006.1"/>
</dbReference>
<dbReference type="SUPFAM" id="SSF161098">
    <property type="entry name" value="MetI-like"/>
    <property type="match status" value="1"/>
</dbReference>
<gene>
    <name evidence="9" type="ORF">LKD81_02745</name>
</gene>
<evidence type="ECO:0000256" key="5">
    <source>
        <dbReference type="ARBA" id="ARBA00022989"/>
    </source>
</evidence>
<evidence type="ECO:0000313" key="9">
    <source>
        <dbReference type="EMBL" id="MCC2229922.1"/>
    </source>
</evidence>
<organism evidence="9 10">
    <name type="scientific">Hominifimenecus microfluidus</name>
    <dbReference type="NCBI Taxonomy" id="2885348"/>
    <lineage>
        <taxon>Bacteria</taxon>
        <taxon>Bacillati</taxon>
        <taxon>Bacillota</taxon>
        <taxon>Clostridia</taxon>
        <taxon>Lachnospirales</taxon>
        <taxon>Lachnospiraceae</taxon>
        <taxon>Hominifimenecus</taxon>
    </lineage>
</organism>
<keyword evidence="10" id="KW-1185">Reference proteome</keyword>
<comment type="caution">
    <text evidence="9">The sequence shown here is derived from an EMBL/GenBank/DDBJ whole genome shotgun (WGS) entry which is preliminary data.</text>
</comment>
<evidence type="ECO:0000256" key="1">
    <source>
        <dbReference type="ARBA" id="ARBA00004651"/>
    </source>
</evidence>
<dbReference type="EMBL" id="JAJEQR010000006">
    <property type="protein sequence ID" value="MCC2229922.1"/>
    <property type="molecule type" value="Genomic_DNA"/>
</dbReference>
<evidence type="ECO:0000256" key="6">
    <source>
        <dbReference type="ARBA" id="ARBA00023136"/>
    </source>
</evidence>
<sequence>MKKKIPFRIYIVSAFLLLVLIVMAFAPQLITHDPTAVDLLNKYDPSSLTYPFGTDDYGRCVFCRCLLAIRNSVGIAVSIETVTVLIGTILGMLAAYIGGVFDQIVNVVSEALLSFPSVILIMMIVAFLGASTENIILAMLMVNWIWYTRISRSLTLTLKERKYVQAAKLCGASSATILLRHIAPGLMSQMVVQFTMSLGSVILGLAGFSFLGIGIQRPTPELGIMISDGCGLIRTNFMVLFWPSLILFLIVLSFQILGDWVSERLRGRA</sequence>
<feature type="domain" description="ABC transmembrane type-1" evidence="8">
    <location>
        <begin position="69"/>
        <end position="258"/>
    </location>
</feature>
<keyword evidence="2 7" id="KW-0813">Transport</keyword>
<dbReference type="InterPro" id="IPR050366">
    <property type="entry name" value="BP-dependent_transpt_permease"/>
</dbReference>
<dbReference type="GO" id="GO:0005886">
    <property type="term" value="C:plasma membrane"/>
    <property type="evidence" value="ECO:0007669"/>
    <property type="project" value="UniProtKB-SubCell"/>
</dbReference>
<evidence type="ECO:0000259" key="8">
    <source>
        <dbReference type="PROSITE" id="PS50928"/>
    </source>
</evidence>